<dbReference type="GO" id="GO:0004252">
    <property type="term" value="F:serine-type endopeptidase activity"/>
    <property type="evidence" value="ECO:0007669"/>
    <property type="project" value="InterPro"/>
</dbReference>
<name>A0A2H0VG70_9BACT</name>
<dbReference type="GO" id="GO:0051117">
    <property type="term" value="F:ATPase binding"/>
    <property type="evidence" value="ECO:0007669"/>
    <property type="project" value="TreeGrafter"/>
</dbReference>
<dbReference type="SUPFAM" id="SSF52096">
    <property type="entry name" value="ClpP/crotonase"/>
    <property type="match status" value="1"/>
</dbReference>
<evidence type="ECO:0000313" key="3">
    <source>
        <dbReference type="EMBL" id="PIR98071.1"/>
    </source>
</evidence>
<evidence type="ECO:0000313" key="4">
    <source>
        <dbReference type="Proteomes" id="UP000231466"/>
    </source>
</evidence>
<dbReference type="GO" id="GO:0004176">
    <property type="term" value="F:ATP-dependent peptidase activity"/>
    <property type="evidence" value="ECO:0007669"/>
    <property type="project" value="InterPro"/>
</dbReference>
<protein>
    <recommendedName>
        <fullName evidence="2">ATP-dependent Clp protease proteolytic subunit</fullName>
    </recommendedName>
</protein>
<accession>A0A2H0VG70</accession>
<sequence length="202" mass="22438">MKILVNFYANVTEGSINDLIQFITVKLAQQNPEKPIDEIIIQISSSGGSSDHGLLAYNFLKQISIPKTTIGMGNVDSAAIMIFLAGDKRLAMPSCRFVLHEAIATIGGQFTATKLGEMSRLIQRITDDYVEVVIKVVEGKKEYITKEVKKGSVLSSNEAKKMKLVSDILEKPYLSEMKNLDILLINNPRQPVQQKPEKKSEI</sequence>
<reference evidence="4" key="1">
    <citation type="submission" date="2017-09" db="EMBL/GenBank/DDBJ databases">
        <title>Depth-based differentiation of microbial function through sediment-hosted aquifers and enrichment of novel symbionts in the deep terrestrial subsurface.</title>
        <authorList>
            <person name="Probst A.J."/>
            <person name="Ladd B."/>
            <person name="Jarett J.K."/>
            <person name="Geller-Mcgrath D.E."/>
            <person name="Sieber C.M.K."/>
            <person name="Emerson J.B."/>
            <person name="Anantharaman K."/>
            <person name="Thomas B.C."/>
            <person name="Malmstrom R."/>
            <person name="Stieglmeier M."/>
            <person name="Klingl A."/>
            <person name="Woyke T."/>
            <person name="Ryan C.M."/>
            <person name="Banfield J.F."/>
        </authorList>
    </citation>
    <scope>NUCLEOTIDE SEQUENCE [LARGE SCALE GENOMIC DNA]</scope>
</reference>
<gene>
    <name evidence="3" type="ORF">COT89_01375</name>
</gene>
<comment type="caution">
    <text evidence="3">The sequence shown here is derived from an EMBL/GenBank/DDBJ whole genome shotgun (WGS) entry which is preliminary data.</text>
</comment>
<dbReference type="EMBL" id="PFAH01000005">
    <property type="protein sequence ID" value="PIR98071.1"/>
    <property type="molecule type" value="Genomic_DNA"/>
</dbReference>
<dbReference type="Gene3D" id="3.90.226.10">
    <property type="entry name" value="2-enoyl-CoA Hydratase, Chain A, domain 1"/>
    <property type="match status" value="1"/>
</dbReference>
<evidence type="ECO:0000256" key="2">
    <source>
        <dbReference type="RuleBase" id="RU003567"/>
    </source>
</evidence>
<dbReference type="AlphaFoldDB" id="A0A2H0VG70"/>
<proteinExistence type="inferred from homology"/>
<dbReference type="PANTHER" id="PTHR10381">
    <property type="entry name" value="ATP-DEPENDENT CLP PROTEASE PROTEOLYTIC SUBUNIT"/>
    <property type="match status" value="1"/>
</dbReference>
<dbReference type="PRINTS" id="PR00127">
    <property type="entry name" value="CLPPROTEASEP"/>
</dbReference>
<organism evidence="3 4">
    <name type="scientific">Candidatus Colwellbacteria bacterium CG10_big_fil_rev_8_21_14_0_10_42_22</name>
    <dbReference type="NCBI Taxonomy" id="1974540"/>
    <lineage>
        <taxon>Bacteria</taxon>
        <taxon>Candidatus Colwelliibacteriota</taxon>
    </lineage>
</organism>
<dbReference type="Pfam" id="PF00574">
    <property type="entry name" value="CLP_protease"/>
    <property type="match status" value="1"/>
</dbReference>
<dbReference type="InterPro" id="IPR029045">
    <property type="entry name" value="ClpP/crotonase-like_dom_sf"/>
</dbReference>
<evidence type="ECO:0000256" key="1">
    <source>
        <dbReference type="ARBA" id="ARBA00007039"/>
    </source>
</evidence>
<comment type="similarity">
    <text evidence="1 2">Belongs to the peptidase S14 family.</text>
</comment>
<dbReference type="GO" id="GO:0009368">
    <property type="term" value="C:endopeptidase Clp complex"/>
    <property type="evidence" value="ECO:0007669"/>
    <property type="project" value="TreeGrafter"/>
</dbReference>
<dbReference type="GO" id="GO:0006515">
    <property type="term" value="P:protein quality control for misfolded or incompletely synthesized proteins"/>
    <property type="evidence" value="ECO:0007669"/>
    <property type="project" value="TreeGrafter"/>
</dbReference>
<dbReference type="InterPro" id="IPR023562">
    <property type="entry name" value="ClpP/TepA"/>
</dbReference>
<dbReference type="InterPro" id="IPR001907">
    <property type="entry name" value="ClpP"/>
</dbReference>
<dbReference type="PANTHER" id="PTHR10381:SF11">
    <property type="entry name" value="ATP-DEPENDENT CLP PROTEASE PROTEOLYTIC SUBUNIT, MITOCHONDRIAL"/>
    <property type="match status" value="1"/>
</dbReference>
<dbReference type="Proteomes" id="UP000231466">
    <property type="component" value="Unassembled WGS sequence"/>
</dbReference>